<protein>
    <submittedName>
        <fullName evidence="2">Uncharacterized protein</fullName>
    </submittedName>
</protein>
<feature type="transmembrane region" description="Helical" evidence="1">
    <location>
        <begin position="6"/>
        <end position="28"/>
    </location>
</feature>
<feature type="transmembrane region" description="Helical" evidence="1">
    <location>
        <begin position="60"/>
        <end position="78"/>
    </location>
</feature>
<name>A0A1H6EYV3_9ACTN</name>
<sequence>MARADNAFLVPDLIISGLLIMSAFLPPAHVVRGMILAYGMAAGVFTAAAFSALVRGEPGMVTMVAAAGSLVVAALLVVRQRAVSVAH</sequence>
<dbReference type="AlphaFoldDB" id="A0A1H6EYV3"/>
<evidence type="ECO:0000313" key="3">
    <source>
        <dbReference type="Proteomes" id="UP000236732"/>
    </source>
</evidence>
<keyword evidence="1" id="KW-1133">Transmembrane helix</keyword>
<keyword evidence="3" id="KW-1185">Reference proteome</keyword>
<dbReference type="EMBL" id="FNVT01000032">
    <property type="protein sequence ID" value="SEH03060.1"/>
    <property type="molecule type" value="Genomic_DNA"/>
</dbReference>
<keyword evidence="1" id="KW-0472">Membrane</keyword>
<feature type="transmembrane region" description="Helical" evidence="1">
    <location>
        <begin position="35"/>
        <end position="54"/>
    </location>
</feature>
<accession>A0A1H6EYV3</accession>
<keyword evidence="1" id="KW-0812">Transmembrane</keyword>
<evidence type="ECO:0000256" key="1">
    <source>
        <dbReference type="SAM" id="Phobius"/>
    </source>
</evidence>
<proteinExistence type="predicted"/>
<dbReference type="Proteomes" id="UP000236732">
    <property type="component" value="Unassembled WGS sequence"/>
</dbReference>
<dbReference type="OrthoDB" id="4557591at2"/>
<evidence type="ECO:0000313" key="2">
    <source>
        <dbReference type="EMBL" id="SEH03060.1"/>
    </source>
</evidence>
<reference evidence="2 3" key="1">
    <citation type="submission" date="2016-10" db="EMBL/GenBank/DDBJ databases">
        <authorList>
            <person name="de Groot N.N."/>
        </authorList>
    </citation>
    <scope>NUCLEOTIDE SEQUENCE [LARGE SCALE GENOMIC DNA]</scope>
    <source>
        <strain evidence="2 3">CGMCC 4.7037</strain>
    </source>
</reference>
<gene>
    <name evidence="2" type="ORF">SAMN05444920_13269</name>
</gene>
<organism evidence="2 3">
    <name type="scientific">Nonomuraea solani</name>
    <dbReference type="NCBI Taxonomy" id="1144553"/>
    <lineage>
        <taxon>Bacteria</taxon>
        <taxon>Bacillati</taxon>
        <taxon>Actinomycetota</taxon>
        <taxon>Actinomycetes</taxon>
        <taxon>Streptosporangiales</taxon>
        <taxon>Streptosporangiaceae</taxon>
        <taxon>Nonomuraea</taxon>
    </lineage>
</organism>
<dbReference type="RefSeq" id="WP_103964074.1">
    <property type="nucleotide sequence ID" value="NZ_FNVT01000032.1"/>
</dbReference>